<dbReference type="Proteomes" id="UP001497444">
    <property type="component" value="Chromosome 14"/>
</dbReference>
<protein>
    <submittedName>
        <fullName evidence="3">Uncharacterized protein</fullName>
    </submittedName>
</protein>
<keyword evidence="2" id="KW-0812">Transmembrane</keyword>
<gene>
    <name evidence="3" type="ORF">CSSPJE1EN1_LOCUS7377</name>
</gene>
<evidence type="ECO:0000256" key="2">
    <source>
        <dbReference type="SAM" id="Phobius"/>
    </source>
</evidence>
<dbReference type="EMBL" id="OZ020109">
    <property type="protein sequence ID" value="CAK9261899.1"/>
    <property type="molecule type" value="Genomic_DNA"/>
</dbReference>
<proteinExistence type="predicted"/>
<feature type="coiled-coil region" evidence="1">
    <location>
        <begin position="52"/>
        <end position="79"/>
    </location>
</feature>
<evidence type="ECO:0000256" key="1">
    <source>
        <dbReference type="SAM" id="Coils"/>
    </source>
</evidence>
<keyword evidence="4" id="KW-1185">Reference proteome</keyword>
<keyword evidence="2" id="KW-1133">Transmembrane helix</keyword>
<reference evidence="3" key="1">
    <citation type="submission" date="2024-02" db="EMBL/GenBank/DDBJ databases">
        <authorList>
            <consortium name="ELIXIR-Norway"/>
            <consortium name="Elixir Norway"/>
        </authorList>
    </citation>
    <scope>NUCLEOTIDE SEQUENCE</scope>
</reference>
<evidence type="ECO:0000313" key="4">
    <source>
        <dbReference type="Proteomes" id="UP001497444"/>
    </source>
</evidence>
<organism evidence="3 4">
    <name type="scientific">Sphagnum jensenii</name>
    <dbReference type="NCBI Taxonomy" id="128206"/>
    <lineage>
        <taxon>Eukaryota</taxon>
        <taxon>Viridiplantae</taxon>
        <taxon>Streptophyta</taxon>
        <taxon>Embryophyta</taxon>
        <taxon>Bryophyta</taxon>
        <taxon>Sphagnophytina</taxon>
        <taxon>Sphagnopsida</taxon>
        <taxon>Sphagnales</taxon>
        <taxon>Sphagnaceae</taxon>
        <taxon>Sphagnum</taxon>
    </lineage>
</organism>
<evidence type="ECO:0000313" key="3">
    <source>
        <dbReference type="EMBL" id="CAK9261899.1"/>
    </source>
</evidence>
<accession>A0ABP0W5V9</accession>
<name>A0ABP0W5V9_9BRYO</name>
<keyword evidence="2" id="KW-0472">Membrane</keyword>
<sequence length="116" mass="13277">METVEHKMLLARMQALVTCNSALRILVSLYSLRSEIISEKPTEDAITDSERYERLVGAIEVLQADLQAERQKVQQLARHVYTDLARLLLFLAGILSVIAFFQYTELPTSTCRKKYT</sequence>
<keyword evidence="1" id="KW-0175">Coiled coil</keyword>
<feature type="transmembrane region" description="Helical" evidence="2">
    <location>
        <begin position="84"/>
        <end position="103"/>
    </location>
</feature>